<dbReference type="EMBL" id="BOPV01000001">
    <property type="protein sequence ID" value="GIL39099.1"/>
    <property type="molecule type" value="Genomic_DNA"/>
</dbReference>
<keyword evidence="4" id="KW-0808">Transferase</keyword>
<evidence type="ECO:0000256" key="8">
    <source>
        <dbReference type="ARBA" id="ARBA00022989"/>
    </source>
</evidence>
<evidence type="ECO:0000256" key="1">
    <source>
        <dbReference type="ARBA" id="ARBA00022475"/>
    </source>
</evidence>
<evidence type="ECO:0000256" key="6">
    <source>
        <dbReference type="ARBA" id="ARBA00022960"/>
    </source>
</evidence>
<keyword evidence="3" id="KW-0328">Glycosyltransferase</keyword>
<keyword evidence="8" id="KW-1133">Transmembrane helix</keyword>
<evidence type="ECO:0000256" key="9">
    <source>
        <dbReference type="ARBA" id="ARBA00023136"/>
    </source>
</evidence>
<evidence type="ECO:0000313" key="13">
    <source>
        <dbReference type="Proteomes" id="UP000681075"/>
    </source>
</evidence>
<reference evidence="12" key="1">
    <citation type="submission" date="2021-02" db="EMBL/GenBank/DDBJ databases">
        <title>Genome sequence of Rhodospirillales sp. strain TMPK1 isolated from soil.</title>
        <authorList>
            <person name="Nakai R."/>
            <person name="Kusada H."/>
            <person name="Tamaki H."/>
        </authorList>
    </citation>
    <scope>NUCLEOTIDE SEQUENCE</scope>
    <source>
        <strain evidence="12">TMPK1</strain>
    </source>
</reference>
<dbReference type="InterPro" id="IPR036950">
    <property type="entry name" value="PBP_transglycosylase"/>
</dbReference>
<evidence type="ECO:0000259" key="11">
    <source>
        <dbReference type="Pfam" id="PF00912"/>
    </source>
</evidence>
<dbReference type="GO" id="GO:0009252">
    <property type="term" value="P:peptidoglycan biosynthetic process"/>
    <property type="evidence" value="ECO:0007669"/>
    <property type="project" value="UniProtKB-KW"/>
</dbReference>
<gene>
    <name evidence="12" type="primary">mtgA</name>
    <name evidence="12" type="ORF">TMPK1_13360</name>
</gene>
<keyword evidence="10" id="KW-0961">Cell wall biogenesis/degradation</keyword>
<proteinExistence type="predicted"/>
<dbReference type="GO" id="GO:0009274">
    <property type="term" value="C:peptidoglycan-based cell wall"/>
    <property type="evidence" value="ECO:0007669"/>
    <property type="project" value="InterPro"/>
</dbReference>
<dbReference type="InterPro" id="IPR023346">
    <property type="entry name" value="Lysozyme-like_dom_sf"/>
</dbReference>
<feature type="domain" description="Glycosyl transferase family 51" evidence="11">
    <location>
        <begin position="32"/>
        <end position="194"/>
    </location>
</feature>
<keyword evidence="2" id="KW-0997">Cell inner membrane</keyword>
<keyword evidence="13" id="KW-1185">Reference proteome</keyword>
<sequence>MLLLAPPLAMLVLRFVPPPPTPLMLVRWIEGDRPVRNWTPLDRIAPSLARLVVAGEDNGFCVQRFGVDTAALQAQVDAKLEGDDARGASTITMQLARNLFLPPSRTLLRKAAELWLTPQLAILWPKRRVIEVYLNVVEFGPGIYGAQAASRAFFRKDAAHLTDDEAARLASILPAPRSWSADHPGPYVRERAALLRRRVTQLGSLLDCLD</sequence>
<keyword evidence="9" id="KW-0472">Membrane</keyword>
<dbReference type="GO" id="GO:0071555">
    <property type="term" value="P:cell wall organization"/>
    <property type="evidence" value="ECO:0007669"/>
    <property type="project" value="UniProtKB-KW"/>
</dbReference>
<dbReference type="InterPro" id="IPR011812">
    <property type="entry name" value="Pep_trsgly"/>
</dbReference>
<keyword evidence="1" id="KW-1003">Cell membrane</keyword>
<evidence type="ECO:0000256" key="5">
    <source>
        <dbReference type="ARBA" id="ARBA00022692"/>
    </source>
</evidence>
<evidence type="ECO:0000256" key="3">
    <source>
        <dbReference type="ARBA" id="ARBA00022676"/>
    </source>
</evidence>
<keyword evidence="6" id="KW-0133">Cell shape</keyword>
<dbReference type="GO" id="GO:0008360">
    <property type="term" value="P:regulation of cell shape"/>
    <property type="evidence" value="ECO:0007669"/>
    <property type="project" value="UniProtKB-KW"/>
</dbReference>
<evidence type="ECO:0000313" key="12">
    <source>
        <dbReference type="EMBL" id="GIL39099.1"/>
    </source>
</evidence>
<dbReference type="PANTHER" id="PTHR30400">
    <property type="entry name" value="MONOFUNCTIONAL BIOSYNTHETIC PEPTIDOGLYCAN TRANSGLYCOSYLASE"/>
    <property type="match status" value="1"/>
</dbReference>
<dbReference type="PANTHER" id="PTHR30400:SF0">
    <property type="entry name" value="BIOSYNTHETIC PEPTIDOGLYCAN TRANSGLYCOSYLASE"/>
    <property type="match status" value="1"/>
</dbReference>
<dbReference type="Pfam" id="PF00912">
    <property type="entry name" value="Transgly"/>
    <property type="match status" value="1"/>
</dbReference>
<keyword evidence="5" id="KW-0812">Transmembrane</keyword>
<dbReference type="AlphaFoldDB" id="A0A8S8XBV4"/>
<comment type="caution">
    <text evidence="12">The sequence shown here is derived from an EMBL/GenBank/DDBJ whole genome shotgun (WGS) entry which is preliminary data.</text>
</comment>
<accession>A0A8S8XBV4</accession>
<protein>
    <submittedName>
        <fullName evidence="12">Monofunctional biosynthetic peptidoglycan transglycosylase</fullName>
    </submittedName>
</protein>
<dbReference type="GO" id="GO:0016020">
    <property type="term" value="C:membrane"/>
    <property type="evidence" value="ECO:0007669"/>
    <property type="project" value="InterPro"/>
</dbReference>
<dbReference type="InterPro" id="IPR001264">
    <property type="entry name" value="Glyco_trans_51"/>
</dbReference>
<name>A0A8S8XBV4_9PROT</name>
<dbReference type="SUPFAM" id="SSF53955">
    <property type="entry name" value="Lysozyme-like"/>
    <property type="match status" value="1"/>
</dbReference>
<evidence type="ECO:0000256" key="4">
    <source>
        <dbReference type="ARBA" id="ARBA00022679"/>
    </source>
</evidence>
<organism evidence="12 13">
    <name type="scientific">Roseiterribacter gracilis</name>
    <dbReference type="NCBI Taxonomy" id="2812848"/>
    <lineage>
        <taxon>Bacteria</taxon>
        <taxon>Pseudomonadati</taxon>
        <taxon>Pseudomonadota</taxon>
        <taxon>Alphaproteobacteria</taxon>
        <taxon>Rhodospirillales</taxon>
        <taxon>Roseiterribacteraceae</taxon>
        <taxon>Roseiterribacter</taxon>
    </lineage>
</organism>
<dbReference type="GO" id="GO:0016763">
    <property type="term" value="F:pentosyltransferase activity"/>
    <property type="evidence" value="ECO:0007669"/>
    <property type="project" value="InterPro"/>
</dbReference>
<dbReference type="Gene3D" id="1.10.3810.10">
    <property type="entry name" value="Biosynthetic peptidoglycan transglycosylase-like"/>
    <property type="match status" value="1"/>
</dbReference>
<dbReference type="Proteomes" id="UP000681075">
    <property type="component" value="Unassembled WGS sequence"/>
</dbReference>
<evidence type="ECO:0000256" key="2">
    <source>
        <dbReference type="ARBA" id="ARBA00022519"/>
    </source>
</evidence>
<dbReference type="NCBIfam" id="TIGR02070">
    <property type="entry name" value="mono_pep_trsgly"/>
    <property type="match status" value="1"/>
</dbReference>
<keyword evidence="7" id="KW-0573">Peptidoglycan synthesis</keyword>
<evidence type="ECO:0000256" key="7">
    <source>
        <dbReference type="ARBA" id="ARBA00022984"/>
    </source>
</evidence>
<evidence type="ECO:0000256" key="10">
    <source>
        <dbReference type="ARBA" id="ARBA00023316"/>
    </source>
</evidence>